<accession>A0A5D3WJM7</accession>
<keyword evidence="3" id="KW-0479">Metal-binding</keyword>
<protein>
    <recommendedName>
        <fullName evidence="9">Cytochrome C</fullName>
    </recommendedName>
</protein>
<evidence type="ECO:0000256" key="4">
    <source>
        <dbReference type="ARBA" id="ARBA00022982"/>
    </source>
</evidence>
<dbReference type="Proteomes" id="UP000324159">
    <property type="component" value="Unassembled WGS sequence"/>
</dbReference>
<keyword evidence="1" id="KW-0813">Transport</keyword>
<dbReference type="EMBL" id="VNIB01000003">
    <property type="protein sequence ID" value="TYO99172.1"/>
    <property type="molecule type" value="Genomic_DNA"/>
</dbReference>
<reference evidence="7 8" key="1">
    <citation type="submission" date="2019-07" db="EMBL/GenBank/DDBJ databases">
        <title>Genomic Encyclopedia of Type Strains, Phase IV (KMG-IV): sequencing the most valuable type-strain genomes for metagenomic binning, comparative biology and taxonomic classification.</title>
        <authorList>
            <person name="Goeker M."/>
        </authorList>
    </citation>
    <scope>NUCLEOTIDE SEQUENCE [LARGE SCALE GENOMIC DNA]</scope>
    <source>
        <strain evidence="7 8">SS015</strain>
    </source>
</reference>
<dbReference type="InterPro" id="IPR051174">
    <property type="entry name" value="Cytochrome_c-type_ET"/>
</dbReference>
<evidence type="ECO:0000256" key="6">
    <source>
        <dbReference type="SAM" id="SignalP"/>
    </source>
</evidence>
<keyword evidence="2" id="KW-0349">Heme</keyword>
<dbReference type="InterPro" id="IPR036280">
    <property type="entry name" value="Multihaem_cyt_sf"/>
</dbReference>
<feature type="chain" id="PRO_5023146385" description="Cytochrome C" evidence="6">
    <location>
        <begin position="31"/>
        <end position="636"/>
    </location>
</feature>
<keyword evidence="6" id="KW-0732">Signal</keyword>
<dbReference type="PANTHER" id="PTHR30333">
    <property type="entry name" value="CYTOCHROME C-TYPE PROTEIN"/>
    <property type="match status" value="1"/>
</dbReference>
<evidence type="ECO:0000313" key="8">
    <source>
        <dbReference type="Proteomes" id="UP000324159"/>
    </source>
</evidence>
<dbReference type="GO" id="GO:0046872">
    <property type="term" value="F:metal ion binding"/>
    <property type="evidence" value="ECO:0007669"/>
    <property type="project" value="UniProtKB-KW"/>
</dbReference>
<keyword evidence="5" id="KW-0408">Iron</keyword>
<organism evidence="7 8">
    <name type="scientific">Geothermobacter ehrlichii</name>
    <dbReference type="NCBI Taxonomy" id="213224"/>
    <lineage>
        <taxon>Bacteria</taxon>
        <taxon>Pseudomonadati</taxon>
        <taxon>Thermodesulfobacteriota</taxon>
        <taxon>Desulfuromonadia</taxon>
        <taxon>Desulfuromonadales</taxon>
        <taxon>Geothermobacteraceae</taxon>
        <taxon>Geothermobacter</taxon>
    </lineage>
</organism>
<dbReference type="AlphaFoldDB" id="A0A5D3WJM7"/>
<keyword evidence="4" id="KW-0249">Electron transport</keyword>
<dbReference type="PANTHER" id="PTHR30333:SF4">
    <property type="entry name" value="CYTOCHROME C FAMILY PROTEIN"/>
    <property type="match status" value="1"/>
</dbReference>
<evidence type="ECO:0000256" key="3">
    <source>
        <dbReference type="ARBA" id="ARBA00022723"/>
    </source>
</evidence>
<evidence type="ECO:0000313" key="7">
    <source>
        <dbReference type="EMBL" id="TYO99172.1"/>
    </source>
</evidence>
<dbReference type="Gene3D" id="3.90.10.10">
    <property type="entry name" value="Cytochrome C3"/>
    <property type="match status" value="1"/>
</dbReference>
<sequence>MLQMMGKKMKRSVWCVGLLGVLLLPLTSWAYDAESSCVQCHGDRAKMDELGAGSLYLDPAAVDREVNMGGEPTCVDCHQGNAQTGDKDLAHQGLLKPFLMAVGKTVKGEALDRSVVGLVPLEPSGPSQLSAMLPKPAKETLKKAGVKKVLGLYYHDRDPKTFAYSPKIAESTCGKCHAQEVNDYNSSAKGLLKHQRAFQSFTEGLPGPQNCGAWFGDNFERLAEQTAVPYSARQNAAIDRQCNKCHAGCNDCHFKPYKGEGRHLFGRPETPSCYGGGRATICHAGPMDRRRGAGYMRGEYAFPKDLPPGVHVQNGVGCLDCHNVTNHRFGHLASDEARNSCNECHQEIVEAVQSSEHSNVDCASCHIQAVGGYQFTFWGPGNVAGVETPYAKHKEYYGSRDLPTLIKNPAGRWIPVKPFPMAVLNQKDDVEPSGLRFRAIPRRTIQGKTQLGEPEAFEVARELTDVNDAFIINGTRSDLPGNNKALLWIQMDKMSHALGAARSCESCHASKSQVSHSEFVYASKKDVAEPFRGSYTLVADAEGMRFLDIKTTEIKPKNKRRVEDFAPFKFFPEAWNVKGIDFSIPFDEAKYKGNHEELQAFLRKLEQMPEGKDIVRIRAIAVHNLAKAKEMLATLD</sequence>
<proteinExistence type="predicted"/>
<evidence type="ECO:0008006" key="9">
    <source>
        <dbReference type="Google" id="ProtNLM"/>
    </source>
</evidence>
<gene>
    <name evidence="7" type="ORF">EDC39_10313</name>
</gene>
<evidence type="ECO:0000256" key="5">
    <source>
        <dbReference type="ARBA" id="ARBA00023004"/>
    </source>
</evidence>
<name>A0A5D3WJM7_9BACT</name>
<evidence type="ECO:0000256" key="2">
    <source>
        <dbReference type="ARBA" id="ARBA00022617"/>
    </source>
</evidence>
<feature type="signal peptide" evidence="6">
    <location>
        <begin position="1"/>
        <end position="30"/>
    </location>
</feature>
<keyword evidence="8" id="KW-1185">Reference proteome</keyword>
<evidence type="ECO:0000256" key="1">
    <source>
        <dbReference type="ARBA" id="ARBA00022448"/>
    </source>
</evidence>
<comment type="caution">
    <text evidence="7">The sequence shown here is derived from an EMBL/GenBank/DDBJ whole genome shotgun (WGS) entry which is preliminary data.</text>
</comment>
<dbReference type="SUPFAM" id="SSF48695">
    <property type="entry name" value="Multiheme cytochromes"/>
    <property type="match status" value="1"/>
</dbReference>